<gene>
    <name evidence="1" type="ORF">EFA69_02675</name>
</gene>
<organism evidence="1 2">
    <name type="scientific">Rufibacter immobilis</name>
    <dbReference type="NCBI Taxonomy" id="1348778"/>
    <lineage>
        <taxon>Bacteria</taxon>
        <taxon>Pseudomonadati</taxon>
        <taxon>Bacteroidota</taxon>
        <taxon>Cytophagia</taxon>
        <taxon>Cytophagales</taxon>
        <taxon>Hymenobacteraceae</taxon>
        <taxon>Rufibacter</taxon>
    </lineage>
</organism>
<dbReference type="RefSeq" id="WP_123131550.1">
    <property type="nucleotide sequence ID" value="NZ_RJJE01000002.1"/>
</dbReference>
<dbReference type="Proteomes" id="UP000271010">
    <property type="component" value="Unassembled WGS sequence"/>
</dbReference>
<evidence type="ECO:0000313" key="1">
    <source>
        <dbReference type="EMBL" id="RNI32250.1"/>
    </source>
</evidence>
<proteinExistence type="predicted"/>
<sequence>MEKIYKENKQQKLFRCHLESGGSPVKYYSKATEGLRPIASAILADAGIGDRIEEGLMMLEMMQPFYCKNDLRYVNIHSNRFVKYFGSNDKRSYTHLIRAFTKAGLIEPFRGSSMVAKLGNGSYTVGYKTKAYRITPQYWDIVDKSPVSQIKFKHSFNMAFKIWNEQDEQKREILIESKRRKLTENTIAICSGLDSKQAWTDINIIYNKDSEAKFKKHPVADTLRFVNRLADGWYYEMCYDEFGHRYHSPLTNSIKQVREYVRFNGKPAMEIDFKNSQYYFFALAATYPDIVYNILTEGEDEAQDSNEVMLVLSTIKLAYKANQDFREFCKQALAGNLYEWMVEELTSKGIRTDRDKVKKMLMPGLMSDELEAKKIKRKLGLVIPSVIEVCGILNRPEENRLAEWKAYVAEVGDMYSYPQLVKLKKQFYRKRNLIPKLLQRLETRIIIDRIAVEAIAEGAKLFTTIHDSFLTHQDNKNLFFSLISRWFSMMGVAEQDHPKVKEKVFRGWNCGCGQKGCACSYWTEVDLAGVPLMYAELL</sequence>
<reference evidence="1 2" key="1">
    <citation type="submission" date="2018-11" db="EMBL/GenBank/DDBJ databases">
        <title>Rufibacter latericius sp. nov., isolated from water in Baiyang Lake.</title>
        <authorList>
            <person name="Yang Y."/>
        </authorList>
    </citation>
    <scope>NUCLEOTIDE SEQUENCE [LARGE SCALE GENOMIC DNA]</scope>
    <source>
        <strain evidence="1 2">MCC P1</strain>
    </source>
</reference>
<evidence type="ECO:0000313" key="2">
    <source>
        <dbReference type="Proteomes" id="UP000271010"/>
    </source>
</evidence>
<protein>
    <submittedName>
        <fullName evidence="1">Uncharacterized protein</fullName>
    </submittedName>
</protein>
<comment type="caution">
    <text evidence="1">The sequence shown here is derived from an EMBL/GenBank/DDBJ whole genome shotgun (WGS) entry which is preliminary data.</text>
</comment>
<keyword evidence="2" id="KW-1185">Reference proteome</keyword>
<dbReference type="EMBL" id="RJJE01000002">
    <property type="protein sequence ID" value="RNI32250.1"/>
    <property type="molecule type" value="Genomic_DNA"/>
</dbReference>
<dbReference type="AlphaFoldDB" id="A0A3M9N361"/>
<dbReference type="OrthoDB" id="891971at2"/>
<accession>A0A3M9N361</accession>
<name>A0A3M9N361_9BACT</name>